<protein>
    <submittedName>
        <fullName evidence="1">Molybdate transport system substrate-binding protein</fullName>
    </submittedName>
</protein>
<sequence length="230" mass="23171">MSAPVVRGISSMATRQVLAELVDGFAQQSGTHVAIESVGGVDAAKRVQAGEAFDVVILASDAIARLLAAGQLLPGSQVDWVQSGVAVAVPAGAPLPDLRTEDAVRQAVLAAPSISLSTGPSGVALSQLFARWGIADQIAPRMVQAPPGVPVGALVARGEVALGFQQLSELLHVPGITIAGPLPAAIQITTTFSAGVGAQSPQAEAARALLAYLASPQAADAKRRQGMAPV</sequence>
<dbReference type="AlphaFoldDB" id="A0A4R2NGG1"/>
<gene>
    <name evidence="1" type="ORF">EV674_10139</name>
</gene>
<dbReference type="GO" id="GO:0030973">
    <property type="term" value="F:molybdate ion binding"/>
    <property type="evidence" value="ECO:0007669"/>
    <property type="project" value="TreeGrafter"/>
</dbReference>
<dbReference type="Pfam" id="PF13531">
    <property type="entry name" value="SBP_bac_11"/>
    <property type="match status" value="1"/>
</dbReference>
<comment type="caution">
    <text evidence="1">The sequence shown here is derived from an EMBL/GenBank/DDBJ whole genome shotgun (WGS) entry which is preliminary data.</text>
</comment>
<name>A0A4R2NGG1_9BURK</name>
<dbReference type="OrthoDB" id="8216219at2"/>
<dbReference type="RefSeq" id="WP_119012352.1">
    <property type="nucleotide sequence ID" value="NZ_QXNC01000005.1"/>
</dbReference>
<reference evidence="1 2" key="1">
    <citation type="submission" date="2019-03" db="EMBL/GenBank/DDBJ databases">
        <title>Genomic Encyclopedia of Type Strains, Phase IV (KMG-IV): sequencing the most valuable type-strain genomes for metagenomic binning, comparative biology and taxonomic classification.</title>
        <authorList>
            <person name="Goeker M."/>
        </authorList>
    </citation>
    <scope>NUCLEOTIDE SEQUENCE [LARGE SCALE GENOMIC DNA]</scope>
    <source>
        <strain evidence="1 2">DSM 1837</strain>
    </source>
</reference>
<dbReference type="GO" id="GO:0015689">
    <property type="term" value="P:molybdate ion transport"/>
    <property type="evidence" value="ECO:0007669"/>
    <property type="project" value="TreeGrafter"/>
</dbReference>
<dbReference type="Gene3D" id="3.40.190.10">
    <property type="entry name" value="Periplasmic binding protein-like II"/>
    <property type="match status" value="2"/>
</dbReference>
<keyword evidence="2" id="KW-1185">Reference proteome</keyword>
<organism evidence="1 2">
    <name type="scientific">Simplicispira metamorpha</name>
    <dbReference type="NCBI Taxonomy" id="80881"/>
    <lineage>
        <taxon>Bacteria</taxon>
        <taxon>Pseudomonadati</taxon>
        <taxon>Pseudomonadota</taxon>
        <taxon>Betaproteobacteria</taxon>
        <taxon>Burkholderiales</taxon>
        <taxon>Comamonadaceae</taxon>
        <taxon>Simplicispira</taxon>
    </lineage>
</organism>
<accession>A0A4R2NGG1</accession>
<dbReference type="PANTHER" id="PTHR30632">
    <property type="entry name" value="MOLYBDATE-BINDING PERIPLASMIC PROTEIN"/>
    <property type="match status" value="1"/>
</dbReference>
<dbReference type="PANTHER" id="PTHR30632:SF11">
    <property type="entry name" value="BLR4797 PROTEIN"/>
    <property type="match status" value="1"/>
</dbReference>
<evidence type="ECO:0000313" key="1">
    <source>
        <dbReference type="EMBL" id="TCP20391.1"/>
    </source>
</evidence>
<dbReference type="InterPro" id="IPR050682">
    <property type="entry name" value="ModA/WtpA"/>
</dbReference>
<proteinExistence type="predicted"/>
<dbReference type="SUPFAM" id="SSF53850">
    <property type="entry name" value="Periplasmic binding protein-like II"/>
    <property type="match status" value="1"/>
</dbReference>
<dbReference type="Proteomes" id="UP000295182">
    <property type="component" value="Unassembled WGS sequence"/>
</dbReference>
<dbReference type="EMBL" id="SLXH01000001">
    <property type="protein sequence ID" value="TCP20391.1"/>
    <property type="molecule type" value="Genomic_DNA"/>
</dbReference>
<evidence type="ECO:0000313" key="2">
    <source>
        <dbReference type="Proteomes" id="UP000295182"/>
    </source>
</evidence>